<evidence type="ECO:0000313" key="1">
    <source>
        <dbReference type="EMBL" id="MBT2188597.1"/>
    </source>
</evidence>
<name>A0A9X1DEA0_9SPHN</name>
<gene>
    <name evidence="1" type="ORF">KK488_16700</name>
</gene>
<protein>
    <submittedName>
        <fullName evidence="1">MmcB family DNA repair protein</fullName>
    </submittedName>
</protein>
<organism evidence="1 2">
    <name type="scientific">Sphingobium nicotianae</name>
    <dbReference type="NCBI Taxonomy" id="2782607"/>
    <lineage>
        <taxon>Bacteria</taxon>
        <taxon>Pseudomonadati</taxon>
        <taxon>Pseudomonadota</taxon>
        <taxon>Alphaproteobacteria</taxon>
        <taxon>Sphingomonadales</taxon>
        <taxon>Sphingomonadaceae</taxon>
        <taxon>Sphingobium</taxon>
    </lineage>
</organism>
<proteinExistence type="predicted"/>
<comment type="caution">
    <text evidence="1">The sequence shown here is derived from an EMBL/GenBank/DDBJ whole genome shotgun (WGS) entry which is preliminary data.</text>
</comment>
<accession>A0A9X1DEA0</accession>
<dbReference type="RefSeq" id="WP_214624839.1">
    <property type="nucleotide sequence ID" value="NZ_JAHGAW010000011.1"/>
</dbReference>
<evidence type="ECO:0000313" key="2">
    <source>
        <dbReference type="Proteomes" id="UP001138757"/>
    </source>
</evidence>
<dbReference type="AlphaFoldDB" id="A0A9X1DEA0"/>
<sequence>MDPASLPDLAPGSLLCEGTALAVTRGILRLFARHDIFGVTEVPLPNGRRLDIMAVDARGMIVAVEIKCSRADLLGDGKWPDYFDYCDRYYWAVPAGFDLALFESEALWPARTGLIVADQYDAEIIRPAPSEPLAASRRKAEVQRLARRASRRLAQIADPDGRILWGAEG</sequence>
<keyword evidence="2" id="KW-1185">Reference proteome</keyword>
<dbReference type="Proteomes" id="UP001138757">
    <property type="component" value="Unassembled WGS sequence"/>
</dbReference>
<dbReference type="InterPro" id="IPR009394">
    <property type="entry name" value="MmcB-like"/>
</dbReference>
<dbReference type="EMBL" id="JAHGAW010000011">
    <property type="protein sequence ID" value="MBT2188597.1"/>
    <property type="molecule type" value="Genomic_DNA"/>
</dbReference>
<dbReference type="Pfam" id="PF06319">
    <property type="entry name" value="MmcB-like"/>
    <property type="match status" value="1"/>
</dbReference>
<reference evidence="1" key="1">
    <citation type="submission" date="2021-05" db="EMBL/GenBank/DDBJ databases">
        <title>Genome of Sphingobium sp. strain.</title>
        <authorList>
            <person name="Fan R."/>
        </authorList>
    </citation>
    <scope>NUCLEOTIDE SEQUENCE</scope>
    <source>
        <strain evidence="1">H33</strain>
    </source>
</reference>